<protein>
    <recommendedName>
        <fullName evidence="3">DUF6594 domain-containing protein</fullName>
    </recommendedName>
</protein>
<dbReference type="Pfam" id="PF20237">
    <property type="entry name" value="DUF6594"/>
    <property type="match status" value="1"/>
</dbReference>
<feature type="transmembrane region" description="Helical" evidence="2">
    <location>
        <begin position="238"/>
        <end position="256"/>
    </location>
</feature>
<dbReference type="EMBL" id="JAPCWZ010000009">
    <property type="protein sequence ID" value="KAK8850954.1"/>
    <property type="molecule type" value="Genomic_DNA"/>
</dbReference>
<evidence type="ECO:0000313" key="4">
    <source>
        <dbReference type="EMBL" id="KAK8850954.1"/>
    </source>
</evidence>
<dbReference type="Proteomes" id="UP001390339">
    <property type="component" value="Unassembled WGS sequence"/>
</dbReference>
<comment type="caution">
    <text evidence="4">The sequence shown here is derived from an EMBL/GenBank/DDBJ whole genome shotgun (WGS) entry which is preliminary data.</text>
</comment>
<dbReference type="PANTHER" id="PTHR34502">
    <property type="entry name" value="DUF6594 DOMAIN-CONTAINING PROTEIN-RELATED"/>
    <property type="match status" value="1"/>
</dbReference>
<sequence length="314" mass="36027">MSLEIETPTSDSLTVNQHTQSPSSIVEAQFVEPTDEDIQIKPWKYVGYRGYSKFLASDDDLLIFRRFSVLNTRTLLLLQDQICELEQELLEVDRIYGSKNSEDYNNGTFRDDLEDRTELLGKITSTISQYNALLLQQSALRNHPNAPQRDIKNINRWHYNHGWKAIDKEETQYLQQTDDLVSITQKDKTPLRQFIDKSRRLRTLRIWQLPGNNNTNAGPQHDRDQDVSYYSDKRIDTFTSLTIVFIGIAMLLTPIWILQSLQAPTTKLVVITIFILAFLITLSYAMVTKPFEALGATAAYAAVLMVFLQVGQDG</sequence>
<keyword evidence="5" id="KW-1185">Reference proteome</keyword>
<name>A0ABR2HQ06_9PEZI</name>
<dbReference type="InterPro" id="IPR046529">
    <property type="entry name" value="DUF6594"/>
</dbReference>
<organism evidence="4 5">
    <name type="scientific">Apiospora arundinis</name>
    <dbReference type="NCBI Taxonomy" id="335852"/>
    <lineage>
        <taxon>Eukaryota</taxon>
        <taxon>Fungi</taxon>
        <taxon>Dikarya</taxon>
        <taxon>Ascomycota</taxon>
        <taxon>Pezizomycotina</taxon>
        <taxon>Sordariomycetes</taxon>
        <taxon>Xylariomycetidae</taxon>
        <taxon>Amphisphaeriales</taxon>
        <taxon>Apiosporaceae</taxon>
        <taxon>Apiospora</taxon>
    </lineage>
</organism>
<accession>A0ABR2HQ06</accession>
<feature type="transmembrane region" description="Helical" evidence="2">
    <location>
        <begin position="268"/>
        <end position="287"/>
    </location>
</feature>
<feature type="compositionally biased region" description="Polar residues" evidence="1">
    <location>
        <begin position="7"/>
        <end position="21"/>
    </location>
</feature>
<keyword evidence="2" id="KW-0472">Membrane</keyword>
<proteinExistence type="predicted"/>
<feature type="domain" description="DUF6594" evidence="3">
    <location>
        <begin position="48"/>
        <end position="305"/>
    </location>
</feature>
<feature type="region of interest" description="Disordered" evidence="1">
    <location>
        <begin position="1"/>
        <end position="21"/>
    </location>
</feature>
<reference evidence="4 5" key="1">
    <citation type="journal article" date="2024" name="IMA Fungus">
        <title>Apiospora arundinis, a panoply of carbohydrate-active enzymes and secondary metabolites.</title>
        <authorList>
            <person name="Sorensen T."/>
            <person name="Petersen C."/>
            <person name="Muurmann A.T."/>
            <person name="Christiansen J.V."/>
            <person name="Brundto M.L."/>
            <person name="Overgaard C.K."/>
            <person name="Boysen A.T."/>
            <person name="Wollenberg R.D."/>
            <person name="Larsen T.O."/>
            <person name="Sorensen J.L."/>
            <person name="Nielsen K.L."/>
            <person name="Sondergaard T.E."/>
        </authorList>
    </citation>
    <scope>NUCLEOTIDE SEQUENCE [LARGE SCALE GENOMIC DNA]</scope>
    <source>
        <strain evidence="4 5">AAU 773</strain>
    </source>
</reference>
<keyword evidence="2" id="KW-1133">Transmembrane helix</keyword>
<evidence type="ECO:0000313" key="5">
    <source>
        <dbReference type="Proteomes" id="UP001390339"/>
    </source>
</evidence>
<dbReference type="PANTHER" id="PTHR34502:SF4">
    <property type="entry name" value="DUF6594 DOMAIN-CONTAINING PROTEIN"/>
    <property type="match status" value="1"/>
</dbReference>
<evidence type="ECO:0000256" key="1">
    <source>
        <dbReference type="SAM" id="MobiDB-lite"/>
    </source>
</evidence>
<gene>
    <name evidence="4" type="ORF">PGQ11_013433</name>
</gene>
<evidence type="ECO:0000256" key="2">
    <source>
        <dbReference type="SAM" id="Phobius"/>
    </source>
</evidence>
<keyword evidence="2" id="KW-0812">Transmembrane</keyword>
<evidence type="ECO:0000259" key="3">
    <source>
        <dbReference type="Pfam" id="PF20237"/>
    </source>
</evidence>
<feature type="transmembrane region" description="Helical" evidence="2">
    <location>
        <begin position="293"/>
        <end position="311"/>
    </location>
</feature>